<dbReference type="Pfam" id="PF11863">
    <property type="entry name" value="DUF3383"/>
    <property type="match status" value="1"/>
</dbReference>
<dbReference type="InterPro" id="IPR021808">
    <property type="entry name" value="DUF3383"/>
</dbReference>
<sequence>MAINASHIVSVNPGLLEPAGTSLEFNGLLLTRNASIPVSGSRTGGHLVLPFASADAAGAYFGRDSEEYRLASVYFQGYTGSYRKPRVLYIARRLDEAAAPFLRGGPVALSLEDLRQVTSGSLTLTLGAHTATVSGIDLSGVTSPSEAALRVQEALRSHTAGGEDWTGASVSWSSLFRAFTITGGRAGADLAVDFADGSLAGPLGLSREAGAVLSQGAAPMTPAEQMAAIAAVTRNWVTFTTVWKASHEDMVAFARWAADQGTAYLYAPWDNDPALLQPGNVTTSAHALRQANAGATALWWGDARYAVFMAGVAASIDWERRDGSITFAFKAQEGLPASVETLGDALALEAQGVNYIGDFATRNDQFVLSYSGCMFGSWRWIDTYVNAVWLFNALQVALVNGLRQTPRVPYTERGYGLVRSWIQDPVNRALSNGAITPGMTLTEGQRARINREAGTDISRNVEREGYFIRLSDPPPANRAGRESPIVSLWYTDAGAIHKLDVTSTALS</sequence>
<reference evidence="1" key="1">
    <citation type="submission" date="2020-10" db="EMBL/GenBank/DDBJ databases">
        <title>Genome sequence of the unusual species of purple photosynthetic bacteria, Phaeovibrio sulfidiphilus DSM 23193, type strain.</title>
        <authorList>
            <person name="Kyndt J.A."/>
            <person name="Meyer T.E."/>
        </authorList>
    </citation>
    <scope>NUCLEOTIDE SEQUENCE</scope>
    <source>
        <strain evidence="1">DSM 23193</strain>
    </source>
</reference>
<dbReference type="Proteomes" id="UP000631034">
    <property type="component" value="Unassembled WGS sequence"/>
</dbReference>
<gene>
    <name evidence="1" type="ORF">IHV25_07515</name>
</gene>
<organism evidence="1 2">
    <name type="scientific">Phaeovibrio sulfidiphilus</name>
    <dbReference type="NCBI Taxonomy" id="1220600"/>
    <lineage>
        <taxon>Bacteria</taxon>
        <taxon>Pseudomonadati</taxon>
        <taxon>Pseudomonadota</taxon>
        <taxon>Alphaproteobacteria</taxon>
        <taxon>Rhodospirillales</taxon>
        <taxon>Rhodospirillaceae</taxon>
        <taxon>Phaeovibrio</taxon>
    </lineage>
</organism>
<dbReference type="AlphaFoldDB" id="A0A8J6YP97"/>
<name>A0A8J6YP97_9PROT</name>
<dbReference type="EMBL" id="JACZHT010000005">
    <property type="protein sequence ID" value="MBE1237494.1"/>
    <property type="molecule type" value="Genomic_DNA"/>
</dbReference>
<protein>
    <submittedName>
        <fullName evidence="1">DUF3383 domain-containing protein</fullName>
    </submittedName>
</protein>
<keyword evidence="2" id="KW-1185">Reference proteome</keyword>
<evidence type="ECO:0000313" key="2">
    <source>
        <dbReference type="Proteomes" id="UP000631034"/>
    </source>
</evidence>
<comment type="caution">
    <text evidence="1">The sequence shown here is derived from an EMBL/GenBank/DDBJ whole genome shotgun (WGS) entry which is preliminary data.</text>
</comment>
<accession>A0A8J6YP97</accession>
<evidence type="ECO:0000313" key="1">
    <source>
        <dbReference type="EMBL" id="MBE1237494.1"/>
    </source>
</evidence>
<dbReference type="RefSeq" id="WP_192534503.1">
    <property type="nucleotide sequence ID" value="NZ_JACZHT010000005.1"/>
</dbReference>
<proteinExistence type="predicted"/>